<protein>
    <submittedName>
        <fullName evidence="2">Uncharacterized protein</fullName>
    </submittedName>
</protein>
<proteinExistence type="predicted"/>
<evidence type="ECO:0000313" key="2">
    <source>
        <dbReference type="EMBL" id="KAF2458700.1"/>
    </source>
</evidence>
<dbReference type="Proteomes" id="UP000799766">
    <property type="component" value="Unassembled WGS sequence"/>
</dbReference>
<accession>A0A6A6P3U1</accession>
<dbReference type="AlphaFoldDB" id="A0A6A6P3U1"/>
<organism evidence="2 3">
    <name type="scientific">Lineolata rhizophorae</name>
    <dbReference type="NCBI Taxonomy" id="578093"/>
    <lineage>
        <taxon>Eukaryota</taxon>
        <taxon>Fungi</taxon>
        <taxon>Dikarya</taxon>
        <taxon>Ascomycota</taxon>
        <taxon>Pezizomycotina</taxon>
        <taxon>Dothideomycetes</taxon>
        <taxon>Dothideomycetes incertae sedis</taxon>
        <taxon>Lineolatales</taxon>
        <taxon>Lineolataceae</taxon>
        <taxon>Lineolata</taxon>
    </lineage>
</organism>
<reference evidence="2" key="1">
    <citation type="journal article" date="2020" name="Stud. Mycol.">
        <title>101 Dothideomycetes genomes: a test case for predicting lifestyles and emergence of pathogens.</title>
        <authorList>
            <person name="Haridas S."/>
            <person name="Albert R."/>
            <person name="Binder M."/>
            <person name="Bloem J."/>
            <person name="Labutti K."/>
            <person name="Salamov A."/>
            <person name="Andreopoulos B."/>
            <person name="Baker S."/>
            <person name="Barry K."/>
            <person name="Bills G."/>
            <person name="Bluhm B."/>
            <person name="Cannon C."/>
            <person name="Castanera R."/>
            <person name="Culley D."/>
            <person name="Daum C."/>
            <person name="Ezra D."/>
            <person name="Gonzalez J."/>
            <person name="Henrissat B."/>
            <person name="Kuo A."/>
            <person name="Liang C."/>
            <person name="Lipzen A."/>
            <person name="Lutzoni F."/>
            <person name="Magnuson J."/>
            <person name="Mondo S."/>
            <person name="Nolan M."/>
            <person name="Ohm R."/>
            <person name="Pangilinan J."/>
            <person name="Park H.-J."/>
            <person name="Ramirez L."/>
            <person name="Alfaro M."/>
            <person name="Sun H."/>
            <person name="Tritt A."/>
            <person name="Yoshinaga Y."/>
            <person name="Zwiers L.-H."/>
            <person name="Turgeon B."/>
            <person name="Goodwin S."/>
            <person name="Spatafora J."/>
            <person name="Crous P."/>
            <person name="Grigoriev I."/>
        </authorList>
    </citation>
    <scope>NUCLEOTIDE SEQUENCE</scope>
    <source>
        <strain evidence="2">ATCC 16933</strain>
    </source>
</reference>
<evidence type="ECO:0000313" key="3">
    <source>
        <dbReference type="Proteomes" id="UP000799766"/>
    </source>
</evidence>
<feature type="region of interest" description="Disordered" evidence="1">
    <location>
        <begin position="92"/>
        <end position="119"/>
    </location>
</feature>
<gene>
    <name evidence="2" type="ORF">BDY21DRAFT_341070</name>
</gene>
<dbReference type="EMBL" id="MU001677">
    <property type="protein sequence ID" value="KAF2458700.1"/>
    <property type="molecule type" value="Genomic_DNA"/>
</dbReference>
<sequence>MRLRGESGGLPADIDAQLLGHHGGPGALPLPLGRGGLRQRRLARRLTDPFWYAVVESSEGGQRVPGGGGRLEKKKRGTSIVGDCWPRAKPNTRYGDIPANHHQGKKKGHITGTRLEGRPEGAGTKEVYKFLSFFWTPPREPRETLRLQRRATAIGAPPFSSSLSAARPAGGRF</sequence>
<evidence type="ECO:0000256" key="1">
    <source>
        <dbReference type="SAM" id="MobiDB-lite"/>
    </source>
</evidence>
<keyword evidence="3" id="KW-1185">Reference proteome</keyword>
<name>A0A6A6P3U1_9PEZI</name>